<dbReference type="NCBIfam" id="NF037981">
    <property type="entry name" value="NCS2_1"/>
    <property type="match status" value="1"/>
</dbReference>
<dbReference type="InterPro" id="IPR017588">
    <property type="entry name" value="UacT-like"/>
</dbReference>
<feature type="transmembrane region" description="Helical" evidence="8">
    <location>
        <begin position="336"/>
        <end position="361"/>
    </location>
</feature>
<accession>A0A366HFJ7</accession>
<comment type="similarity">
    <text evidence="2">Belongs to the nucleobase:cation symporter-2 (NCS2) (TC 2.A.40) family.</text>
</comment>
<dbReference type="InterPro" id="IPR006043">
    <property type="entry name" value="NCS2"/>
</dbReference>
<feature type="transmembrane region" description="Helical" evidence="8">
    <location>
        <begin position="123"/>
        <end position="144"/>
    </location>
</feature>
<dbReference type="InterPro" id="IPR006042">
    <property type="entry name" value="Xan_ur_permease"/>
</dbReference>
<evidence type="ECO:0000256" key="3">
    <source>
        <dbReference type="ARBA" id="ARBA00022448"/>
    </source>
</evidence>
<name>A0A366HFJ7_9BURK</name>
<dbReference type="EMBL" id="QNRQ01000003">
    <property type="protein sequence ID" value="RBP40753.1"/>
    <property type="molecule type" value="Genomic_DNA"/>
</dbReference>
<dbReference type="GO" id="GO:0042907">
    <property type="term" value="F:xanthine transmembrane transporter activity"/>
    <property type="evidence" value="ECO:0007669"/>
    <property type="project" value="TreeGrafter"/>
</dbReference>
<comment type="subcellular location">
    <subcellularLocation>
        <location evidence="1">Cell membrane</location>
        <topology evidence="1">Multi-pass membrane protein</topology>
    </subcellularLocation>
</comment>
<organism evidence="9 10">
    <name type="scientific">Eoetvoesiella caeni</name>
    <dbReference type="NCBI Taxonomy" id="645616"/>
    <lineage>
        <taxon>Bacteria</taxon>
        <taxon>Pseudomonadati</taxon>
        <taxon>Pseudomonadota</taxon>
        <taxon>Betaproteobacteria</taxon>
        <taxon>Burkholderiales</taxon>
        <taxon>Alcaligenaceae</taxon>
        <taxon>Eoetvoesiella</taxon>
    </lineage>
</organism>
<dbReference type="GO" id="GO:0005886">
    <property type="term" value="C:plasma membrane"/>
    <property type="evidence" value="ECO:0007669"/>
    <property type="project" value="UniProtKB-SubCell"/>
</dbReference>
<evidence type="ECO:0000256" key="5">
    <source>
        <dbReference type="ARBA" id="ARBA00022692"/>
    </source>
</evidence>
<reference evidence="9 10" key="1">
    <citation type="submission" date="2018-06" db="EMBL/GenBank/DDBJ databases">
        <title>Genomic Encyclopedia of Type Strains, Phase IV (KMG-IV): sequencing the most valuable type-strain genomes for metagenomic binning, comparative biology and taxonomic classification.</title>
        <authorList>
            <person name="Goeker M."/>
        </authorList>
    </citation>
    <scope>NUCLEOTIDE SEQUENCE [LARGE SCALE GENOMIC DNA]</scope>
    <source>
        <strain evidence="9 10">DSM 25520</strain>
    </source>
</reference>
<evidence type="ECO:0000313" key="9">
    <source>
        <dbReference type="EMBL" id="RBP40753.1"/>
    </source>
</evidence>
<dbReference type="AlphaFoldDB" id="A0A366HFJ7"/>
<dbReference type="RefSeq" id="WP_242341761.1">
    <property type="nucleotide sequence ID" value="NZ_JACCEU010000004.1"/>
</dbReference>
<keyword evidence="5 8" id="KW-0812">Transmembrane</keyword>
<dbReference type="PANTHER" id="PTHR42810:SF4">
    <property type="entry name" value="URIC ACID TRANSPORTER UACT"/>
    <property type="match status" value="1"/>
</dbReference>
<keyword evidence="4" id="KW-1003">Cell membrane</keyword>
<evidence type="ECO:0000256" key="6">
    <source>
        <dbReference type="ARBA" id="ARBA00022989"/>
    </source>
</evidence>
<sequence>MEMDAAIDGAERARMSADNQREQAVAPVDEVLPANKLFFFGLQHVLVMYAGAIAVPILIGGAAKLSMEEIGFLISADLFVCGVASIIQSVGIWKFGIRLPLMMGCTFAAVPPMMVMVSNPETGLLGMFGAIIAAGLITMLLAPLVGRLIKLFPPVVTGTVITVTGLNLIPVGVNWVAGRGQAVGDPVNLLISLIVLLSIITITKYASGFLRNVAVLIGIGIGFAVAAILGKVDFSRMSNAHWFEFIAPMHFGVPQFDIGPIIALSVIMIVVMVETTGMMLAVAEMVGKKVNAKDITRGLRVDGLATFIGGIFNTFPYVTYSQNVGLVGVTGIKSRWVCAAAGLIMIVLALLPKLSIVFALIPQSVLGGAGIVMFGMVVATGIKVLADVNYSKESSRHNLFIVAVSMVMGMIPMVNPGVFSRLPQWLSPFTHSGIVLAALTALLLNLYLNGYDGKLSDDAIAQRVGS</sequence>
<dbReference type="Pfam" id="PF00860">
    <property type="entry name" value="Xan_ur_permease"/>
    <property type="match status" value="1"/>
</dbReference>
<dbReference type="NCBIfam" id="TIGR03173">
    <property type="entry name" value="pbuX"/>
    <property type="match status" value="1"/>
</dbReference>
<comment type="caution">
    <text evidence="9">The sequence shown here is derived from an EMBL/GenBank/DDBJ whole genome shotgun (WGS) entry which is preliminary data.</text>
</comment>
<keyword evidence="3" id="KW-0813">Transport</keyword>
<dbReference type="PROSITE" id="PS01116">
    <property type="entry name" value="XANTH_URACIL_PERMASE"/>
    <property type="match status" value="1"/>
</dbReference>
<feature type="transmembrane region" description="Helical" evidence="8">
    <location>
        <begin position="398"/>
        <end position="419"/>
    </location>
</feature>
<feature type="transmembrane region" description="Helical" evidence="8">
    <location>
        <begin position="213"/>
        <end position="232"/>
    </location>
</feature>
<feature type="transmembrane region" description="Helical" evidence="8">
    <location>
        <begin position="258"/>
        <end position="283"/>
    </location>
</feature>
<protein>
    <submittedName>
        <fullName evidence="9">NCS2 family nucleobase:cation symporter-2</fullName>
    </submittedName>
</protein>
<evidence type="ECO:0000313" key="10">
    <source>
        <dbReference type="Proteomes" id="UP000253628"/>
    </source>
</evidence>
<keyword evidence="7 8" id="KW-0472">Membrane</keyword>
<feature type="transmembrane region" description="Helical" evidence="8">
    <location>
        <begin position="425"/>
        <end position="448"/>
    </location>
</feature>
<gene>
    <name evidence="9" type="ORF">DFR37_10392</name>
</gene>
<feature type="transmembrane region" description="Helical" evidence="8">
    <location>
        <begin position="37"/>
        <end position="59"/>
    </location>
</feature>
<evidence type="ECO:0000256" key="7">
    <source>
        <dbReference type="ARBA" id="ARBA00023136"/>
    </source>
</evidence>
<evidence type="ECO:0000256" key="1">
    <source>
        <dbReference type="ARBA" id="ARBA00004651"/>
    </source>
</evidence>
<feature type="transmembrane region" description="Helical" evidence="8">
    <location>
        <begin position="189"/>
        <end position="206"/>
    </location>
</feature>
<dbReference type="NCBIfam" id="TIGR00801">
    <property type="entry name" value="ncs2"/>
    <property type="match status" value="1"/>
</dbReference>
<evidence type="ECO:0000256" key="4">
    <source>
        <dbReference type="ARBA" id="ARBA00022475"/>
    </source>
</evidence>
<feature type="transmembrane region" description="Helical" evidence="8">
    <location>
        <begin position="151"/>
        <end position="169"/>
    </location>
</feature>
<feature type="transmembrane region" description="Helical" evidence="8">
    <location>
        <begin position="71"/>
        <end position="93"/>
    </location>
</feature>
<feature type="transmembrane region" description="Helical" evidence="8">
    <location>
        <begin position="367"/>
        <end position="386"/>
    </location>
</feature>
<proteinExistence type="inferred from homology"/>
<keyword evidence="6 8" id="KW-1133">Transmembrane helix</keyword>
<dbReference type="Proteomes" id="UP000253628">
    <property type="component" value="Unassembled WGS sequence"/>
</dbReference>
<dbReference type="PANTHER" id="PTHR42810">
    <property type="entry name" value="PURINE PERMEASE C1399.01C-RELATED"/>
    <property type="match status" value="1"/>
</dbReference>
<keyword evidence="10" id="KW-1185">Reference proteome</keyword>
<evidence type="ECO:0000256" key="2">
    <source>
        <dbReference type="ARBA" id="ARBA00008821"/>
    </source>
</evidence>
<evidence type="ECO:0000256" key="8">
    <source>
        <dbReference type="SAM" id="Phobius"/>
    </source>
</evidence>